<dbReference type="SUPFAM" id="SSF53756">
    <property type="entry name" value="UDP-Glycosyltransferase/glycogen phosphorylase"/>
    <property type="match status" value="1"/>
</dbReference>
<dbReference type="PANTHER" id="PTHR12526:SF636">
    <property type="entry name" value="BLL3647 PROTEIN"/>
    <property type="match status" value="1"/>
</dbReference>
<evidence type="ECO:0000313" key="3">
    <source>
        <dbReference type="EMBL" id="KYH33070.1"/>
    </source>
</evidence>
<dbReference type="RefSeq" id="WP_236712974.1">
    <property type="nucleotide sequence ID" value="NZ_LTBC01000002.1"/>
</dbReference>
<organism evidence="3 4">
    <name type="scientific">Moorella mulderi DSM 14980</name>
    <dbReference type="NCBI Taxonomy" id="1122241"/>
    <lineage>
        <taxon>Bacteria</taxon>
        <taxon>Bacillati</taxon>
        <taxon>Bacillota</taxon>
        <taxon>Clostridia</taxon>
        <taxon>Neomoorellales</taxon>
        <taxon>Neomoorellaceae</taxon>
        <taxon>Neomoorella</taxon>
    </lineage>
</organism>
<evidence type="ECO:0000259" key="2">
    <source>
        <dbReference type="Pfam" id="PF13439"/>
    </source>
</evidence>
<dbReference type="GO" id="GO:0102710">
    <property type="term" value="F:D-inositol-3-phosphate glycosyltransferase activity"/>
    <property type="evidence" value="ECO:0007669"/>
    <property type="project" value="UniProtKB-EC"/>
</dbReference>
<comment type="caution">
    <text evidence="3">The sequence shown here is derived from an EMBL/GenBank/DDBJ whole genome shotgun (WGS) entry which is preliminary data.</text>
</comment>
<feature type="domain" description="Glycosyltransferase subfamily 4-like N-terminal" evidence="2">
    <location>
        <begin position="25"/>
        <end position="175"/>
    </location>
</feature>
<keyword evidence="4" id="KW-1185">Reference proteome</keyword>
<sequence>MILLDRQIAIFTPNLLAWNGQEPVIGGLERYLHALAELLTEMGYEVSFHQNAHRDFQTTFRGWPVYGYQADQHHLHLTVKRMEETVRGRVLYSSILQQVYYRPRSICISHGVWWELPGYSPAHARAAYENYVAAALIQATLIISCDYNFLNVARAIYPNLADQKVRVIPNFVDLTQFYPREKEQQPRVRVLYPRRLAPERGFDLLKEVIPPLLAEYPDLEFHFAIDKNTPRYLEIFHAWRQKEAHNGRVLYCHPDFNAMPEVYAAADIVVIPSIYSEGTSFSCLEAMAMGKAVIATNVGGLTNLIIDGYNGLLIHPTREYLTQALRFLIDHPRERLRLGANAAATARAFDRRLWEARWRQYISKVYPLERL</sequence>
<evidence type="ECO:0000313" key="4">
    <source>
        <dbReference type="Proteomes" id="UP000075670"/>
    </source>
</evidence>
<feature type="domain" description="Glycosyl transferase family 1" evidence="1">
    <location>
        <begin position="185"/>
        <end position="343"/>
    </location>
</feature>
<dbReference type="Pfam" id="PF00534">
    <property type="entry name" value="Glycos_transf_1"/>
    <property type="match status" value="1"/>
</dbReference>
<dbReference type="InterPro" id="IPR001296">
    <property type="entry name" value="Glyco_trans_1"/>
</dbReference>
<name>A0A151AZT0_9FIRM</name>
<dbReference type="CDD" id="cd03801">
    <property type="entry name" value="GT4_PimA-like"/>
    <property type="match status" value="1"/>
</dbReference>
<dbReference type="PATRIC" id="fig|1122241.3.peg.892"/>
<gene>
    <name evidence="3" type="primary">mshA</name>
    <name evidence="3" type="ORF">MOMUL_08480</name>
</gene>
<reference evidence="3 4" key="1">
    <citation type="submission" date="2016-02" db="EMBL/GenBank/DDBJ databases">
        <title>Genome sequence of Moorella mulderi DSM 14980.</title>
        <authorList>
            <person name="Poehlein A."/>
            <person name="Daniel R."/>
        </authorList>
    </citation>
    <scope>NUCLEOTIDE SEQUENCE [LARGE SCALE GENOMIC DNA]</scope>
    <source>
        <strain evidence="3 4">DSM 14980</strain>
    </source>
</reference>
<dbReference type="Proteomes" id="UP000075670">
    <property type="component" value="Unassembled WGS sequence"/>
</dbReference>
<dbReference type="EMBL" id="LTBC01000002">
    <property type="protein sequence ID" value="KYH33070.1"/>
    <property type="molecule type" value="Genomic_DNA"/>
</dbReference>
<proteinExistence type="predicted"/>
<protein>
    <submittedName>
        <fullName evidence="3">D-inositol 3-phosphate glycosyltransferase</fullName>
        <ecNumber evidence="3">2.4.1.250</ecNumber>
    </submittedName>
</protein>
<dbReference type="PANTHER" id="PTHR12526">
    <property type="entry name" value="GLYCOSYLTRANSFERASE"/>
    <property type="match status" value="1"/>
</dbReference>
<accession>A0A151AZT0</accession>
<dbReference type="Pfam" id="PF13439">
    <property type="entry name" value="Glyco_transf_4"/>
    <property type="match status" value="1"/>
</dbReference>
<evidence type="ECO:0000259" key="1">
    <source>
        <dbReference type="Pfam" id="PF00534"/>
    </source>
</evidence>
<dbReference type="InterPro" id="IPR028098">
    <property type="entry name" value="Glyco_trans_4-like_N"/>
</dbReference>
<dbReference type="AlphaFoldDB" id="A0A151AZT0"/>
<dbReference type="EC" id="2.4.1.250" evidence="3"/>
<keyword evidence="3" id="KW-0328">Glycosyltransferase</keyword>
<keyword evidence="3" id="KW-0808">Transferase</keyword>
<dbReference type="Gene3D" id="3.40.50.2000">
    <property type="entry name" value="Glycogen Phosphorylase B"/>
    <property type="match status" value="2"/>
</dbReference>